<dbReference type="EMBL" id="JBHSGI010000004">
    <property type="protein sequence ID" value="MFC4668328.1"/>
    <property type="molecule type" value="Genomic_DNA"/>
</dbReference>
<evidence type="ECO:0000313" key="3">
    <source>
        <dbReference type="EMBL" id="MFC4668328.1"/>
    </source>
</evidence>
<sequence length="210" mass="23494">MHAGPRQFARAKGRLPKTDEPEGFEADGSDSEGIEYGRPPKKTRFKAGQSGNPKGRPKNGYREAPYEAVLGQMVTIREDGAERRVTAVEAFLMRLAKRGLEGNGPAARDTLKVIEHASRKKQDDVEGVSMIVLVPVSPGSVNSALEPLRMAKKLDAYRDTARMMLEPWIVQVALARLGDQRLTREQQETVLKATRTPHKVVWPDWWEVRP</sequence>
<accession>A0ABV9KEA3</accession>
<comment type="caution">
    <text evidence="3">The sequence shown here is derived from an EMBL/GenBank/DDBJ whole genome shotgun (WGS) entry which is preliminary data.</text>
</comment>
<evidence type="ECO:0000313" key="4">
    <source>
        <dbReference type="Proteomes" id="UP001595973"/>
    </source>
</evidence>
<organism evidence="3 4">
    <name type="scientific">Seohaeicola nanhaiensis</name>
    <dbReference type="NCBI Taxonomy" id="1387282"/>
    <lineage>
        <taxon>Bacteria</taxon>
        <taxon>Pseudomonadati</taxon>
        <taxon>Pseudomonadota</taxon>
        <taxon>Alphaproteobacteria</taxon>
        <taxon>Rhodobacterales</taxon>
        <taxon>Roseobacteraceae</taxon>
        <taxon>Seohaeicola</taxon>
    </lineage>
</organism>
<reference evidence="4" key="1">
    <citation type="journal article" date="2019" name="Int. J. Syst. Evol. Microbiol.">
        <title>The Global Catalogue of Microorganisms (GCM) 10K type strain sequencing project: providing services to taxonomists for standard genome sequencing and annotation.</title>
        <authorList>
            <consortium name="The Broad Institute Genomics Platform"/>
            <consortium name="The Broad Institute Genome Sequencing Center for Infectious Disease"/>
            <person name="Wu L."/>
            <person name="Ma J."/>
        </authorList>
    </citation>
    <scope>NUCLEOTIDE SEQUENCE [LARGE SCALE GENOMIC DNA]</scope>
    <source>
        <strain evidence="4">CGMCC 4.7283</strain>
    </source>
</reference>
<protein>
    <submittedName>
        <fullName evidence="3">DUF5681 domain-containing protein</fullName>
    </submittedName>
</protein>
<keyword evidence="4" id="KW-1185">Reference proteome</keyword>
<feature type="compositionally biased region" description="Acidic residues" evidence="1">
    <location>
        <begin position="21"/>
        <end position="33"/>
    </location>
</feature>
<dbReference type="InterPro" id="IPR043736">
    <property type="entry name" value="DUF5681"/>
</dbReference>
<dbReference type="RefSeq" id="WP_380716601.1">
    <property type="nucleotide sequence ID" value="NZ_JBHSGI010000004.1"/>
</dbReference>
<evidence type="ECO:0000256" key="1">
    <source>
        <dbReference type="SAM" id="MobiDB-lite"/>
    </source>
</evidence>
<name>A0ABV9KEA3_9RHOB</name>
<feature type="region of interest" description="Disordered" evidence="1">
    <location>
        <begin position="1"/>
        <end position="63"/>
    </location>
</feature>
<dbReference type="Proteomes" id="UP001595973">
    <property type="component" value="Unassembled WGS sequence"/>
</dbReference>
<feature type="domain" description="DUF5681" evidence="2">
    <location>
        <begin position="41"/>
        <end position="117"/>
    </location>
</feature>
<proteinExistence type="predicted"/>
<evidence type="ECO:0000259" key="2">
    <source>
        <dbReference type="Pfam" id="PF18932"/>
    </source>
</evidence>
<gene>
    <name evidence="3" type="ORF">ACFO5X_07165</name>
</gene>
<dbReference type="Pfam" id="PF18932">
    <property type="entry name" value="DUF5681"/>
    <property type="match status" value="1"/>
</dbReference>